<organism evidence="1 2">
    <name type="scientific">Candidatus Portnoybacteria bacterium CG10_big_fil_rev_8_21_14_0_10_36_7</name>
    <dbReference type="NCBI Taxonomy" id="1974812"/>
    <lineage>
        <taxon>Bacteria</taxon>
        <taxon>Candidatus Portnoyibacteriota</taxon>
    </lineage>
</organism>
<reference evidence="2" key="1">
    <citation type="submission" date="2017-09" db="EMBL/GenBank/DDBJ databases">
        <title>Depth-based differentiation of microbial function through sediment-hosted aquifers and enrichment of novel symbionts in the deep terrestrial subsurface.</title>
        <authorList>
            <person name="Probst A.J."/>
            <person name="Ladd B."/>
            <person name="Jarett J.K."/>
            <person name="Geller-Mcgrath D.E."/>
            <person name="Sieber C.M.K."/>
            <person name="Emerson J.B."/>
            <person name="Anantharaman K."/>
            <person name="Thomas B.C."/>
            <person name="Malmstrom R."/>
            <person name="Stieglmeier M."/>
            <person name="Klingl A."/>
            <person name="Woyke T."/>
            <person name="Ryan C.M."/>
            <person name="Banfield J.F."/>
        </authorList>
    </citation>
    <scope>NUCLEOTIDE SEQUENCE [LARGE SCALE GENOMIC DNA]</scope>
</reference>
<name>A0A2M8KD36_9BACT</name>
<evidence type="ECO:0008006" key="3">
    <source>
        <dbReference type="Google" id="ProtNLM"/>
    </source>
</evidence>
<dbReference type="SUPFAM" id="SSF101386">
    <property type="entry name" value="all-alpha NTP pyrophosphatases"/>
    <property type="match status" value="1"/>
</dbReference>
<proteinExistence type="predicted"/>
<evidence type="ECO:0000313" key="2">
    <source>
        <dbReference type="Proteomes" id="UP000231450"/>
    </source>
</evidence>
<accession>A0A2M8KD36</accession>
<protein>
    <recommendedName>
        <fullName evidence="3">Nucleotide pyrophosphohydrolase</fullName>
    </recommendedName>
</protein>
<dbReference type="Proteomes" id="UP000231450">
    <property type="component" value="Unassembled WGS sequence"/>
</dbReference>
<dbReference type="Gene3D" id="1.10.287.1080">
    <property type="entry name" value="MazG-like"/>
    <property type="match status" value="1"/>
</dbReference>
<dbReference type="EMBL" id="PFDW01000076">
    <property type="protein sequence ID" value="PJE57839.1"/>
    <property type="molecule type" value="Genomic_DNA"/>
</dbReference>
<dbReference type="AlphaFoldDB" id="A0A2M8KD36"/>
<evidence type="ECO:0000313" key="1">
    <source>
        <dbReference type="EMBL" id="PJE57839.1"/>
    </source>
</evidence>
<gene>
    <name evidence="1" type="ORF">COU81_03920</name>
</gene>
<comment type="caution">
    <text evidence="1">The sequence shown here is derived from an EMBL/GenBank/DDBJ whole genome shotgun (WGS) entry which is preliminary data.</text>
</comment>
<sequence length="108" mass="12978">MEVEDLSKLARDIKIAYDELHREEDKEVWRAKDYAQGFIGDVGDLNKWILNYSKKPTKELHKKICHELADCMWSILVIAHELNINMEREFLINLEYLKQKYRESSKKH</sequence>